<accession>A0A4Y2M4Z1</accession>
<keyword evidence="2" id="KW-1185">Reference proteome</keyword>
<organism evidence="1 2">
    <name type="scientific">Araneus ventricosus</name>
    <name type="common">Orbweaver spider</name>
    <name type="synonym">Epeira ventricosa</name>
    <dbReference type="NCBI Taxonomy" id="182803"/>
    <lineage>
        <taxon>Eukaryota</taxon>
        <taxon>Metazoa</taxon>
        <taxon>Ecdysozoa</taxon>
        <taxon>Arthropoda</taxon>
        <taxon>Chelicerata</taxon>
        <taxon>Arachnida</taxon>
        <taxon>Araneae</taxon>
        <taxon>Araneomorphae</taxon>
        <taxon>Entelegynae</taxon>
        <taxon>Araneoidea</taxon>
        <taxon>Araneidae</taxon>
        <taxon>Araneus</taxon>
    </lineage>
</organism>
<evidence type="ECO:0000313" key="1">
    <source>
        <dbReference type="EMBL" id="GBN21490.1"/>
    </source>
</evidence>
<evidence type="ECO:0000313" key="2">
    <source>
        <dbReference type="Proteomes" id="UP000499080"/>
    </source>
</evidence>
<keyword evidence="1" id="KW-0548">Nucleotidyltransferase</keyword>
<gene>
    <name evidence="1" type="primary">jockeypol_186</name>
    <name evidence="1" type="ORF">AVEN_8794_1</name>
</gene>
<dbReference type="EMBL" id="BGPR01006743">
    <property type="protein sequence ID" value="GBN21490.1"/>
    <property type="molecule type" value="Genomic_DNA"/>
</dbReference>
<reference evidence="1 2" key="1">
    <citation type="journal article" date="2019" name="Sci. Rep.">
        <title>Orb-weaving spider Araneus ventricosus genome elucidates the spidroin gene catalogue.</title>
        <authorList>
            <person name="Kono N."/>
            <person name="Nakamura H."/>
            <person name="Ohtoshi R."/>
            <person name="Moran D.A.P."/>
            <person name="Shinohara A."/>
            <person name="Yoshida Y."/>
            <person name="Fujiwara M."/>
            <person name="Mori M."/>
            <person name="Tomita M."/>
            <person name="Arakawa K."/>
        </authorList>
    </citation>
    <scope>NUCLEOTIDE SEQUENCE [LARGE SCALE GENOMIC DNA]</scope>
</reference>
<comment type="caution">
    <text evidence="1">The sequence shown here is derived from an EMBL/GenBank/DDBJ whole genome shotgun (WGS) entry which is preliminary data.</text>
</comment>
<dbReference type="OrthoDB" id="6437115at2759"/>
<name>A0A4Y2M4Z1_ARAVE</name>
<proteinExistence type="predicted"/>
<protein>
    <submittedName>
        <fullName evidence="1">RNA-directed DNA polymerase from mobile element jockey</fullName>
    </submittedName>
</protein>
<keyword evidence="1" id="KW-0808">Transferase</keyword>
<dbReference type="AlphaFoldDB" id="A0A4Y2M4Z1"/>
<keyword evidence="1" id="KW-0695">RNA-directed DNA polymerase</keyword>
<sequence>MSKTLKLLFSINILSTVQRSKFTTSQFPGKKEIKYLGVILDRNLTFRPHLNHIENKYNKAFRAQYSLICRNSRLSIQNKLLIYKAYLRPILTYTSPVWAFTAKSNFNIIQVLENKTIRMIMQADWYIRNTDIRKSINIPSLKDFIIKLSDKFYNNLSQIDNTEISKIPFYDSSHEKCHKRPRAILCT</sequence>
<dbReference type="Proteomes" id="UP000499080">
    <property type="component" value="Unassembled WGS sequence"/>
</dbReference>
<dbReference type="GO" id="GO:0003964">
    <property type="term" value="F:RNA-directed DNA polymerase activity"/>
    <property type="evidence" value="ECO:0007669"/>
    <property type="project" value="UniProtKB-KW"/>
</dbReference>